<dbReference type="PANTHER" id="PTHR30346:SF28">
    <property type="entry name" value="HTH-TYPE TRANSCRIPTIONAL REGULATOR CYNR"/>
    <property type="match status" value="1"/>
</dbReference>
<keyword evidence="3" id="KW-0238">DNA-binding</keyword>
<protein>
    <submittedName>
        <fullName evidence="6">LysR family transcriptional regulator substrate-binding protein</fullName>
    </submittedName>
</protein>
<dbReference type="GO" id="GO:0003700">
    <property type="term" value="F:DNA-binding transcription factor activity"/>
    <property type="evidence" value="ECO:0007669"/>
    <property type="project" value="TreeGrafter"/>
</dbReference>
<reference evidence="6" key="1">
    <citation type="submission" date="2021-05" db="EMBL/GenBank/DDBJ databases">
        <title>Novel Bacillus species.</title>
        <authorList>
            <person name="Liu G."/>
        </authorList>
    </citation>
    <scope>NUCLEOTIDE SEQUENCE</scope>
    <source>
        <strain evidence="6 8">FJAT-50051</strain>
    </source>
</reference>
<dbReference type="EMBL" id="JAGYPE010000010">
    <property type="protein sequence ID" value="MBS4188313.1"/>
    <property type="molecule type" value="Genomic_DNA"/>
</dbReference>
<dbReference type="Gene3D" id="3.40.190.290">
    <property type="match status" value="1"/>
</dbReference>
<dbReference type="SUPFAM" id="SSF53850">
    <property type="entry name" value="Periplasmic binding protein-like II"/>
    <property type="match status" value="1"/>
</dbReference>
<evidence type="ECO:0000256" key="1">
    <source>
        <dbReference type="ARBA" id="ARBA00009437"/>
    </source>
</evidence>
<proteinExistence type="inferred from homology"/>
<dbReference type="GO" id="GO:0003677">
    <property type="term" value="F:DNA binding"/>
    <property type="evidence" value="ECO:0007669"/>
    <property type="project" value="UniProtKB-KW"/>
</dbReference>
<dbReference type="EMBL" id="JAGYPE020000028">
    <property type="protein sequence ID" value="MCH6266956.1"/>
    <property type="molecule type" value="Genomic_DNA"/>
</dbReference>
<dbReference type="Proteomes" id="UP000677265">
    <property type="component" value="Unassembled WGS sequence"/>
</dbReference>
<comment type="caution">
    <text evidence="6">The sequence shown here is derived from an EMBL/GenBank/DDBJ whole genome shotgun (WGS) entry which is preliminary data.</text>
</comment>
<evidence type="ECO:0000256" key="3">
    <source>
        <dbReference type="ARBA" id="ARBA00023125"/>
    </source>
</evidence>
<evidence type="ECO:0000256" key="4">
    <source>
        <dbReference type="ARBA" id="ARBA00023163"/>
    </source>
</evidence>
<evidence type="ECO:0000313" key="8">
    <source>
        <dbReference type="Proteomes" id="UP000677265"/>
    </source>
</evidence>
<dbReference type="GO" id="GO:0032993">
    <property type="term" value="C:protein-DNA complex"/>
    <property type="evidence" value="ECO:0007669"/>
    <property type="project" value="TreeGrafter"/>
</dbReference>
<dbReference type="Pfam" id="PF03466">
    <property type="entry name" value="LysR_substrate"/>
    <property type="match status" value="1"/>
</dbReference>
<comment type="similarity">
    <text evidence="1">Belongs to the LysR transcriptional regulatory family.</text>
</comment>
<evidence type="ECO:0000259" key="5">
    <source>
        <dbReference type="Pfam" id="PF03466"/>
    </source>
</evidence>
<feature type="domain" description="LysR substrate-binding" evidence="5">
    <location>
        <begin position="20"/>
        <end position="90"/>
    </location>
</feature>
<dbReference type="PANTHER" id="PTHR30346">
    <property type="entry name" value="TRANSCRIPTIONAL DUAL REGULATOR HCAR-RELATED"/>
    <property type="match status" value="1"/>
</dbReference>
<keyword evidence="8" id="KW-1185">Reference proteome</keyword>
<name>A0A942TB86_9BACI</name>
<keyword evidence="2" id="KW-0805">Transcription regulation</keyword>
<gene>
    <name evidence="7" type="ORF">KHB02_015650</name>
    <name evidence="6" type="ORF">KHB02_43825</name>
</gene>
<dbReference type="CDD" id="cd05466">
    <property type="entry name" value="PBP2_LTTR_substrate"/>
    <property type="match status" value="1"/>
</dbReference>
<evidence type="ECO:0000313" key="7">
    <source>
        <dbReference type="EMBL" id="MCH6266956.1"/>
    </source>
</evidence>
<keyword evidence="4" id="KW-0804">Transcription</keyword>
<sequence length="94" mass="10770">MRLPENIQLIAYFVKIMFSQIDFETSNIETAQSLVASGLGVTIVPKMVMRQNANVNPLYIPLQSYPTRTVVFAYLKDRYLSLAARAFMDAYDRE</sequence>
<accession>A0A942TB86</accession>
<organism evidence="6">
    <name type="scientific">Neobacillus citreus</name>
    <dbReference type="NCBI Taxonomy" id="2833578"/>
    <lineage>
        <taxon>Bacteria</taxon>
        <taxon>Bacillati</taxon>
        <taxon>Bacillota</taxon>
        <taxon>Bacilli</taxon>
        <taxon>Bacillales</taxon>
        <taxon>Bacillaceae</taxon>
        <taxon>Neobacillus</taxon>
    </lineage>
</organism>
<dbReference type="AlphaFoldDB" id="A0A942TB86"/>
<dbReference type="InterPro" id="IPR005119">
    <property type="entry name" value="LysR_subst-bd"/>
</dbReference>
<dbReference type="RefSeq" id="WP_213148095.1">
    <property type="nucleotide sequence ID" value="NZ_JAGYPE020000028.1"/>
</dbReference>
<evidence type="ECO:0000256" key="2">
    <source>
        <dbReference type="ARBA" id="ARBA00023015"/>
    </source>
</evidence>
<evidence type="ECO:0000313" key="6">
    <source>
        <dbReference type="EMBL" id="MBS4188313.1"/>
    </source>
</evidence>